<comment type="caution">
    <text evidence="1">The sequence shown here is derived from an EMBL/GenBank/DDBJ whole genome shotgun (WGS) entry which is preliminary data.</text>
</comment>
<dbReference type="VEuPathDB" id="FungiDB:PC110_g9588"/>
<protein>
    <submittedName>
        <fullName evidence="1">Uncharacterized protein</fullName>
    </submittedName>
</protein>
<accession>A0A8T1E1L9</accession>
<dbReference type="EMBL" id="RCMK01000195">
    <property type="protein sequence ID" value="KAG2945012.1"/>
    <property type="molecule type" value="Genomic_DNA"/>
</dbReference>
<reference evidence="1" key="1">
    <citation type="submission" date="2018-10" db="EMBL/GenBank/DDBJ databases">
        <title>Effector identification in a new, highly contiguous assembly of the strawberry crown rot pathogen Phytophthora cactorum.</title>
        <authorList>
            <person name="Armitage A.D."/>
            <person name="Nellist C.F."/>
            <person name="Bates H."/>
            <person name="Vickerstaff R.J."/>
            <person name="Harrison R.J."/>
        </authorList>
    </citation>
    <scope>NUCLEOTIDE SEQUENCE</scope>
    <source>
        <strain evidence="1">4040</strain>
        <strain evidence="2">P421</strain>
    </source>
</reference>
<dbReference type="Proteomes" id="UP000760860">
    <property type="component" value="Unassembled WGS sequence"/>
</dbReference>
<dbReference type="AlphaFoldDB" id="A0A8T1E1L9"/>
<organism evidence="1 3">
    <name type="scientific">Phytophthora cactorum</name>
    <dbReference type="NCBI Taxonomy" id="29920"/>
    <lineage>
        <taxon>Eukaryota</taxon>
        <taxon>Sar</taxon>
        <taxon>Stramenopiles</taxon>
        <taxon>Oomycota</taxon>
        <taxon>Peronosporomycetes</taxon>
        <taxon>Peronosporales</taxon>
        <taxon>Peronosporaceae</taxon>
        <taxon>Phytophthora</taxon>
    </lineage>
</organism>
<gene>
    <name evidence="1" type="ORF">PC117_g8796</name>
    <name evidence="2" type="ORF">PC129_g4427</name>
</gene>
<dbReference type="EMBL" id="RCMV01000097">
    <property type="protein sequence ID" value="KAG3224950.1"/>
    <property type="molecule type" value="Genomic_DNA"/>
</dbReference>
<evidence type="ECO:0000313" key="2">
    <source>
        <dbReference type="EMBL" id="KAG3224950.1"/>
    </source>
</evidence>
<evidence type="ECO:0000313" key="3">
    <source>
        <dbReference type="Proteomes" id="UP000736787"/>
    </source>
</evidence>
<name>A0A8T1E1L9_9STRA</name>
<evidence type="ECO:0000313" key="1">
    <source>
        <dbReference type="EMBL" id="KAG2945012.1"/>
    </source>
</evidence>
<sequence>MLPGIRAFAELLLEVARDTGSAHDASPLAQLGDQGSDFAILSIIAYTMDCEIKRAYREMRDDTQLKSSTANDGVQVESKVLMHCFRSLNCQTYSFLDEDVAKCLASIVESEWDPMALIKGDLERRRSIEKASKVNKSKAVLSKTMSDNEVKEMASGELGNVPGWRKQNDLINGNSKRVFIIERGPNNRSRKEEEEK</sequence>
<dbReference type="Proteomes" id="UP000736787">
    <property type="component" value="Unassembled WGS sequence"/>
</dbReference>
<proteinExistence type="predicted"/>